<keyword evidence="6 12" id="KW-0812">Transmembrane</keyword>
<evidence type="ECO:0000256" key="11">
    <source>
        <dbReference type="ARBA" id="ARBA00023136"/>
    </source>
</evidence>
<dbReference type="InterPro" id="IPR001421">
    <property type="entry name" value="ATP8_metazoa"/>
</dbReference>
<geneLocation type="mitochondrion" evidence="14"/>
<evidence type="ECO:0000256" key="12">
    <source>
        <dbReference type="RuleBase" id="RU003661"/>
    </source>
</evidence>
<dbReference type="GO" id="GO:0031966">
    <property type="term" value="C:mitochondrial membrane"/>
    <property type="evidence" value="ECO:0007669"/>
    <property type="project" value="UniProtKB-SubCell"/>
</dbReference>
<keyword evidence="7 12" id="KW-0375">Hydrogen ion transport</keyword>
<evidence type="ECO:0000256" key="2">
    <source>
        <dbReference type="ARBA" id="ARBA00008892"/>
    </source>
</evidence>
<evidence type="ECO:0000256" key="13">
    <source>
        <dbReference type="SAM" id="Phobius"/>
    </source>
</evidence>
<evidence type="ECO:0000256" key="10">
    <source>
        <dbReference type="ARBA" id="ARBA00023128"/>
    </source>
</evidence>
<dbReference type="EMBL" id="MG253264">
    <property type="protein sequence ID" value="AWN56197.1"/>
    <property type="molecule type" value="Genomic_DNA"/>
</dbReference>
<keyword evidence="9 12" id="KW-0406">Ion transport</keyword>
<keyword evidence="5 12" id="KW-0138">CF(0)</keyword>
<dbReference type="GO" id="GO:0045259">
    <property type="term" value="C:proton-transporting ATP synthase complex"/>
    <property type="evidence" value="ECO:0007669"/>
    <property type="project" value="UniProtKB-KW"/>
</dbReference>
<dbReference type="Pfam" id="PF00895">
    <property type="entry name" value="ATP-synt_8"/>
    <property type="match status" value="1"/>
</dbReference>
<proteinExistence type="inferred from homology"/>
<sequence>MPQMSPLNWLILFIFFFFMLIIFCIMNFFSLNYNPNMNKFNMKNIQKNWKW</sequence>
<evidence type="ECO:0000256" key="6">
    <source>
        <dbReference type="ARBA" id="ARBA00022692"/>
    </source>
</evidence>
<keyword evidence="10 12" id="KW-0496">Mitochondrion</keyword>
<dbReference type="GO" id="GO:0015078">
    <property type="term" value="F:proton transmembrane transporter activity"/>
    <property type="evidence" value="ECO:0007669"/>
    <property type="project" value="InterPro"/>
</dbReference>
<keyword evidence="4 12" id="KW-0813">Transport</keyword>
<reference evidence="14" key="1">
    <citation type="submission" date="2017-10" db="EMBL/GenBank/DDBJ databases">
        <title>Mitogenomes of tropical arthropods.</title>
        <authorList>
            <person name="Pires Paula D."/>
            <person name="Coiti Togawa R."/>
        </authorList>
    </citation>
    <scope>NUCLEOTIDE SEQUENCE</scope>
</reference>
<comment type="subunit">
    <text evidence="3">F-type ATPases have 2 components, CF(1) - the catalytic core - and CF(0) - the membrane proton channel.</text>
</comment>
<accession>A0A2U8XE97</accession>
<organism evidence="14">
    <name type="scientific">Colaspis sp. DPP-2018</name>
    <dbReference type="NCBI Taxonomy" id="2136112"/>
    <lineage>
        <taxon>Eukaryota</taxon>
        <taxon>Metazoa</taxon>
        <taxon>Ecdysozoa</taxon>
        <taxon>Arthropoda</taxon>
        <taxon>Hexapoda</taxon>
        <taxon>Insecta</taxon>
        <taxon>Pterygota</taxon>
        <taxon>Neoptera</taxon>
        <taxon>Endopterygota</taxon>
        <taxon>Coleoptera</taxon>
        <taxon>Polyphaga</taxon>
        <taxon>Cucujiformia</taxon>
        <taxon>Chrysomeloidea</taxon>
        <taxon>Chrysomelidae</taxon>
        <taxon>Eumolpinae</taxon>
        <taxon>Colaspis</taxon>
    </lineage>
</organism>
<dbReference type="AlphaFoldDB" id="A0A2U8XE97"/>
<comment type="similarity">
    <text evidence="2 12">Belongs to the ATPase protein 8 family.</text>
</comment>
<evidence type="ECO:0000256" key="1">
    <source>
        <dbReference type="ARBA" id="ARBA00004304"/>
    </source>
</evidence>
<evidence type="ECO:0000256" key="7">
    <source>
        <dbReference type="ARBA" id="ARBA00022781"/>
    </source>
</evidence>
<evidence type="ECO:0000256" key="4">
    <source>
        <dbReference type="ARBA" id="ARBA00022448"/>
    </source>
</evidence>
<protein>
    <recommendedName>
        <fullName evidence="12">ATP synthase complex subunit 8</fullName>
    </recommendedName>
</protein>
<evidence type="ECO:0000313" key="14">
    <source>
        <dbReference type="EMBL" id="AWN56197.1"/>
    </source>
</evidence>
<evidence type="ECO:0000256" key="5">
    <source>
        <dbReference type="ARBA" id="ARBA00022547"/>
    </source>
</evidence>
<keyword evidence="11 13" id="KW-0472">Membrane</keyword>
<keyword evidence="8 13" id="KW-1133">Transmembrane helix</keyword>
<feature type="transmembrane region" description="Helical" evidence="13">
    <location>
        <begin position="6"/>
        <end position="29"/>
    </location>
</feature>
<name>A0A2U8XE97_9CUCU</name>
<comment type="subcellular location">
    <subcellularLocation>
        <location evidence="1 12">Mitochondrion membrane</location>
        <topology evidence="1 12">Single-pass membrane protein</topology>
    </subcellularLocation>
</comment>
<dbReference type="GO" id="GO:0015986">
    <property type="term" value="P:proton motive force-driven ATP synthesis"/>
    <property type="evidence" value="ECO:0007669"/>
    <property type="project" value="InterPro"/>
</dbReference>
<evidence type="ECO:0000256" key="3">
    <source>
        <dbReference type="ARBA" id="ARBA00011291"/>
    </source>
</evidence>
<evidence type="ECO:0000256" key="8">
    <source>
        <dbReference type="ARBA" id="ARBA00022989"/>
    </source>
</evidence>
<evidence type="ECO:0000256" key="9">
    <source>
        <dbReference type="ARBA" id="ARBA00023065"/>
    </source>
</evidence>